<keyword evidence="2 3" id="KW-0378">Hydrolase</keyword>
<dbReference type="InterPro" id="IPR015797">
    <property type="entry name" value="NUDIX_hydrolase-like_dom_sf"/>
</dbReference>
<comment type="caution">
    <text evidence="5">The sequence shown here is derived from an EMBL/GenBank/DDBJ whole genome shotgun (WGS) entry which is preliminary data.</text>
</comment>
<gene>
    <name evidence="5" type="ORF">AB0E65_24730</name>
</gene>
<accession>A0ABV2YNU7</accession>
<name>A0ABV2YNU7_9ACTN</name>
<dbReference type="InterPro" id="IPR020476">
    <property type="entry name" value="Nudix_hydrolase"/>
</dbReference>
<dbReference type="SUPFAM" id="SSF55811">
    <property type="entry name" value="Nudix"/>
    <property type="match status" value="1"/>
</dbReference>
<dbReference type="InterPro" id="IPR000086">
    <property type="entry name" value="NUDIX_hydrolase_dom"/>
</dbReference>
<feature type="domain" description="Nudix hydrolase" evidence="4">
    <location>
        <begin position="10"/>
        <end position="141"/>
    </location>
</feature>
<dbReference type="RefSeq" id="WP_159105758.1">
    <property type="nucleotide sequence ID" value="NZ_BEVZ01000013.1"/>
</dbReference>
<sequence>MTPPPIPARPPVVGVGAVLLRPDGRLLIGRRTKRGEPVSWCLPGGHLEPGESCEAAAVREIVEESGIQEVRDARVFAFALETTADRTHLTAGVVVRTVSDAPVASVTEPDVFERWTWTTPAELPAPLFPASAALTAAWLGRPAPAGWTLYPAAAAAAGPGRG</sequence>
<keyword evidence="6" id="KW-1185">Reference proteome</keyword>
<comment type="similarity">
    <text evidence="1 3">Belongs to the Nudix hydrolase family.</text>
</comment>
<dbReference type="Gene3D" id="3.90.79.10">
    <property type="entry name" value="Nucleoside Triphosphate Pyrophosphohydrolase"/>
    <property type="match status" value="1"/>
</dbReference>
<dbReference type="PANTHER" id="PTHR16099:SF5">
    <property type="entry name" value="NUCLEOTIDE TRIPHOSPHATE DIPHOSPHATASE NUDT15"/>
    <property type="match status" value="1"/>
</dbReference>
<dbReference type="InterPro" id="IPR020084">
    <property type="entry name" value="NUDIX_hydrolase_CS"/>
</dbReference>
<evidence type="ECO:0000313" key="6">
    <source>
        <dbReference type="Proteomes" id="UP001550850"/>
    </source>
</evidence>
<evidence type="ECO:0000256" key="3">
    <source>
        <dbReference type="RuleBase" id="RU003476"/>
    </source>
</evidence>
<protein>
    <submittedName>
        <fullName evidence="5">NUDIX domain-containing protein</fullName>
    </submittedName>
</protein>
<dbReference type="PRINTS" id="PR00502">
    <property type="entry name" value="NUDIXFAMILY"/>
</dbReference>
<evidence type="ECO:0000313" key="5">
    <source>
        <dbReference type="EMBL" id="MEU3557393.1"/>
    </source>
</evidence>
<evidence type="ECO:0000256" key="1">
    <source>
        <dbReference type="ARBA" id="ARBA00005582"/>
    </source>
</evidence>
<evidence type="ECO:0000259" key="4">
    <source>
        <dbReference type="PROSITE" id="PS51462"/>
    </source>
</evidence>
<proteinExistence type="inferred from homology"/>
<dbReference type="Proteomes" id="UP001550850">
    <property type="component" value="Unassembled WGS sequence"/>
</dbReference>
<dbReference type="CDD" id="cd04678">
    <property type="entry name" value="NUDIX_MTH2_Nudt15"/>
    <property type="match status" value="1"/>
</dbReference>
<dbReference type="EMBL" id="JBEZUR010000056">
    <property type="protein sequence ID" value="MEU3557393.1"/>
    <property type="molecule type" value="Genomic_DNA"/>
</dbReference>
<dbReference type="PROSITE" id="PS00893">
    <property type="entry name" value="NUDIX_BOX"/>
    <property type="match status" value="1"/>
</dbReference>
<dbReference type="PROSITE" id="PS51462">
    <property type="entry name" value="NUDIX"/>
    <property type="match status" value="1"/>
</dbReference>
<dbReference type="Pfam" id="PF00293">
    <property type="entry name" value="NUDIX"/>
    <property type="match status" value="1"/>
</dbReference>
<organism evidence="5 6">
    <name type="scientific">Streptomyces fragilis</name>
    <dbReference type="NCBI Taxonomy" id="67301"/>
    <lineage>
        <taxon>Bacteria</taxon>
        <taxon>Bacillati</taxon>
        <taxon>Actinomycetota</taxon>
        <taxon>Actinomycetes</taxon>
        <taxon>Kitasatosporales</taxon>
        <taxon>Streptomycetaceae</taxon>
        <taxon>Streptomyces</taxon>
    </lineage>
</organism>
<reference evidence="5 6" key="1">
    <citation type="submission" date="2024-06" db="EMBL/GenBank/DDBJ databases">
        <title>The Natural Products Discovery Center: Release of the First 8490 Sequenced Strains for Exploring Actinobacteria Biosynthetic Diversity.</title>
        <authorList>
            <person name="Kalkreuter E."/>
            <person name="Kautsar S.A."/>
            <person name="Yang D."/>
            <person name="Bader C.D."/>
            <person name="Teijaro C.N."/>
            <person name="Fluegel L."/>
            <person name="Davis C.M."/>
            <person name="Simpson J.R."/>
            <person name="Lauterbach L."/>
            <person name="Steele A.D."/>
            <person name="Gui C."/>
            <person name="Meng S."/>
            <person name="Li G."/>
            <person name="Viehrig K."/>
            <person name="Ye F."/>
            <person name="Su P."/>
            <person name="Kiefer A.F."/>
            <person name="Nichols A."/>
            <person name="Cepeda A.J."/>
            <person name="Yan W."/>
            <person name="Fan B."/>
            <person name="Jiang Y."/>
            <person name="Adhikari A."/>
            <person name="Zheng C.-J."/>
            <person name="Schuster L."/>
            <person name="Cowan T.M."/>
            <person name="Smanski M.J."/>
            <person name="Chevrette M.G."/>
            <person name="De Carvalho L.P.S."/>
            <person name="Shen B."/>
        </authorList>
    </citation>
    <scope>NUCLEOTIDE SEQUENCE [LARGE SCALE GENOMIC DNA]</scope>
    <source>
        <strain evidence="5 6">NPDC038104</strain>
    </source>
</reference>
<dbReference type="PANTHER" id="PTHR16099">
    <property type="entry name" value="8-OXO-DGTP DIPHOSPHATES NUDT15"/>
    <property type="match status" value="1"/>
</dbReference>
<evidence type="ECO:0000256" key="2">
    <source>
        <dbReference type="ARBA" id="ARBA00022801"/>
    </source>
</evidence>